<evidence type="ECO:0000313" key="3">
    <source>
        <dbReference type="Proteomes" id="UP000824225"/>
    </source>
</evidence>
<dbReference type="SMART" id="SM00493">
    <property type="entry name" value="TOPRIM"/>
    <property type="match status" value="1"/>
</dbReference>
<sequence length="883" mass="96427">MSSDILHSFAECLCAAGLEVETVQADGLLHRCGTTDRPHRKDGAYKAFLDVPASIWWKNWRTGDEGTWTYRPEKELPTAERKALHERIRAIRAHNEAEQARRWQVAAKLAISIWNHARPAEDNHPYLQRKEVPAIGLRQTEDGRLIVPVQNTSGKIQSLQFILPDKPAEDTDKFFLKSGKTSGGFFSIPAKNGTKDGPLLIVEGYATAASLHLATGYAVLIAFNAGNLQAVARTARARYPDREILLCADNDCETVKPDGTPWNPGKEAACRAAQAVGGKLAVCPAHDGKATDFNDLHRLRSFEAVRAVVEAARKQDTECPMPEGFFLVAEGKRAGLYKLETKPDGEMNEVRIGPPLSVKGMTRDSEGNEWGLMLEWADPDGKKHTWPMPIELLFRQGADWYSSLASGGWLGNPSARKKLMDFLSAVRPTRRIRCVPRTGWDNTAYLLPDAVYGDTSGESVVLQSAHHGDLYRTAGTLEGWREIAVLAVGNSRLSFALCAAFAGPLLRLAGLEGGGFSFEGGSSSGKTTALQIAASVWGGPEHVRSWRATDNGLENIAVLHNDNVLILDEVGQVNGKVLAECAYMLANGQGKGRSSREGNLRKSHSWRLLFLSSGELGLADKLAENGLKSRGGQEVRFVGLPVDTSMLTELHGFPHAGAVVNRLKELSAIHYGHAGRAFLHKLTEPDTMTTVLSELQSALANTVSHLVPVGSDGQVRRVAQRFALCGLAGGLAAQMEILPPDFDAPGCAERCFHDWLAARGGIGASEDAAILAAVRLFIEQHGASRFQDLDRIADTCPNRVGFRRTRNSMTEYLILPESFRAEVVKGYAETRAVRVLREAGWLRTPDKNRLKAQERLPGLGRVRVYIVRLPDDADEGTAQTLSD</sequence>
<dbReference type="AlphaFoldDB" id="A0A9D2HEE0"/>
<dbReference type="Proteomes" id="UP000824225">
    <property type="component" value="Unassembled WGS sequence"/>
</dbReference>
<dbReference type="Gene3D" id="3.40.1360.10">
    <property type="match status" value="1"/>
</dbReference>
<evidence type="ECO:0000259" key="1">
    <source>
        <dbReference type="SMART" id="SM00493"/>
    </source>
</evidence>
<reference evidence="2" key="2">
    <citation type="submission" date="2021-04" db="EMBL/GenBank/DDBJ databases">
        <authorList>
            <person name="Gilroy R."/>
        </authorList>
    </citation>
    <scope>NUCLEOTIDE SEQUENCE</scope>
    <source>
        <strain evidence="2">CHK186-16707</strain>
    </source>
</reference>
<dbReference type="InterPro" id="IPR009270">
    <property type="entry name" value="DUF927"/>
</dbReference>
<accession>A0A9D2HEE0</accession>
<gene>
    <name evidence="2" type="ORF">H9962_07310</name>
</gene>
<dbReference type="EMBL" id="DXAN01000023">
    <property type="protein sequence ID" value="HJA08979.1"/>
    <property type="molecule type" value="Genomic_DNA"/>
</dbReference>
<dbReference type="Pfam" id="PF13362">
    <property type="entry name" value="Toprim_3"/>
    <property type="match status" value="1"/>
</dbReference>
<dbReference type="CDD" id="cd01029">
    <property type="entry name" value="TOPRIM_primases"/>
    <property type="match status" value="1"/>
</dbReference>
<dbReference type="InterPro" id="IPR006171">
    <property type="entry name" value="TOPRIM_dom"/>
</dbReference>
<dbReference type="InterPro" id="IPR034154">
    <property type="entry name" value="TOPRIM_DnaG/twinkle"/>
</dbReference>
<reference evidence="2" key="1">
    <citation type="journal article" date="2021" name="PeerJ">
        <title>Extensive microbial diversity within the chicken gut microbiome revealed by metagenomics and culture.</title>
        <authorList>
            <person name="Gilroy R."/>
            <person name="Ravi A."/>
            <person name="Getino M."/>
            <person name="Pursley I."/>
            <person name="Horton D.L."/>
            <person name="Alikhan N.F."/>
            <person name="Baker D."/>
            <person name="Gharbi K."/>
            <person name="Hall N."/>
            <person name="Watson M."/>
            <person name="Adriaenssens E.M."/>
            <person name="Foster-Nyarko E."/>
            <person name="Jarju S."/>
            <person name="Secka A."/>
            <person name="Antonio M."/>
            <person name="Oren A."/>
            <person name="Chaudhuri R.R."/>
            <person name="La Ragione R."/>
            <person name="Hildebrand F."/>
            <person name="Pallen M.J."/>
        </authorList>
    </citation>
    <scope>NUCLEOTIDE SEQUENCE</scope>
    <source>
        <strain evidence="2">CHK186-16707</strain>
    </source>
</reference>
<feature type="domain" description="Toprim" evidence="1">
    <location>
        <begin position="197"/>
        <end position="281"/>
    </location>
</feature>
<organism evidence="2 3">
    <name type="scientific">Candidatus Mailhella merdigallinarum</name>
    <dbReference type="NCBI Taxonomy" id="2838658"/>
    <lineage>
        <taxon>Bacteria</taxon>
        <taxon>Pseudomonadati</taxon>
        <taxon>Thermodesulfobacteriota</taxon>
        <taxon>Desulfovibrionia</taxon>
        <taxon>Desulfovibrionales</taxon>
        <taxon>Desulfovibrionaceae</taxon>
        <taxon>Mailhella</taxon>
    </lineage>
</organism>
<comment type="caution">
    <text evidence="2">The sequence shown here is derived from an EMBL/GenBank/DDBJ whole genome shotgun (WGS) entry which is preliminary data.</text>
</comment>
<proteinExistence type="predicted"/>
<dbReference type="Pfam" id="PF06048">
    <property type="entry name" value="DUF927"/>
    <property type="match status" value="1"/>
</dbReference>
<name>A0A9D2HEE0_9BACT</name>
<evidence type="ECO:0000313" key="2">
    <source>
        <dbReference type="EMBL" id="HJA08979.1"/>
    </source>
</evidence>
<protein>
    <submittedName>
        <fullName evidence="2">DUF927 domain-containing protein</fullName>
    </submittedName>
</protein>